<evidence type="ECO:0000313" key="4">
    <source>
        <dbReference type="EMBL" id="BCA96866.1"/>
    </source>
</evidence>
<organism evidence="4 5">
    <name type="scientific">Legionella antarctica</name>
    <dbReference type="NCBI Taxonomy" id="2708020"/>
    <lineage>
        <taxon>Bacteria</taxon>
        <taxon>Pseudomonadati</taxon>
        <taxon>Pseudomonadota</taxon>
        <taxon>Gammaproteobacteria</taxon>
        <taxon>Legionellales</taxon>
        <taxon>Legionellaceae</taxon>
        <taxon>Legionella</taxon>
    </lineage>
</organism>
<accession>A0A6F8TA57</accession>
<dbReference type="KEGG" id="lant:TUM19329_32270"/>
<dbReference type="Proteomes" id="UP000502894">
    <property type="component" value="Chromosome"/>
</dbReference>
<dbReference type="Pfam" id="PF00497">
    <property type="entry name" value="SBP_bac_3"/>
    <property type="match status" value="1"/>
</dbReference>
<comment type="similarity">
    <text evidence="1">Belongs to the bacterial solute-binding protein 3 family.</text>
</comment>
<proteinExistence type="inferred from homology"/>
<feature type="domain" description="Solute-binding protein family 3/N-terminal" evidence="3">
    <location>
        <begin position="1"/>
        <end position="181"/>
    </location>
</feature>
<dbReference type="InterPro" id="IPR001638">
    <property type="entry name" value="Solute-binding_3/MltF_N"/>
</dbReference>
<dbReference type="PANTHER" id="PTHR35936">
    <property type="entry name" value="MEMBRANE-BOUND LYTIC MUREIN TRANSGLYCOSYLASE F"/>
    <property type="match status" value="1"/>
</dbReference>
<reference evidence="4" key="1">
    <citation type="journal article" date="2020" name="Microbiol. Resour. Announc.">
        <title>Complete Genome Sequence of Novel Psychrotolerant Legionella Strain TUM19329, Isolated from Antarctic Lake Sediment.</title>
        <authorList>
            <person name="Shimada S."/>
            <person name="Nakai R."/>
            <person name="Aoki K."/>
            <person name="Shimoeda N."/>
            <person name="Ohno G."/>
            <person name="Miyazaki Y."/>
            <person name="Kudoh S."/>
            <person name="Imura S."/>
            <person name="Watanabe K."/>
            <person name="Ishii Y."/>
            <person name="Tateda K."/>
        </authorList>
    </citation>
    <scope>NUCLEOTIDE SEQUENCE [LARGE SCALE GENOMIC DNA]</scope>
    <source>
        <strain evidence="4">TUM19329</strain>
    </source>
</reference>
<dbReference type="EMBL" id="AP022839">
    <property type="protein sequence ID" value="BCA96866.1"/>
    <property type="molecule type" value="Genomic_DNA"/>
</dbReference>
<evidence type="ECO:0000259" key="3">
    <source>
        <dbReference type="SMART" id="SM00062"/>
    </source>
</evidence>
<dbReference type="PANTHER" id="PTHR35936:SF19">
    <property type="entry name" value="AMINO-ACID-BINDING PROTEIN YXEM-RELATED"/>
    <property type="match status" value="1"/>
</dbReference>
<evidence type="ECO:0000313" key="5">
    <source>
        <dbReference type="Proteomes" id="UP000502894"/>
    </source>
</evidence>
<dbReference type="Gene3D" id="3.40.190.10">
    <property type="entry name" value="Periplasmic binding protein-like II"/>
    <property type="match status" value="2"/>
</dbReference>
<dbReference type="AlphaFoldDB" id="A0A6F8TA57"/>
<sequence>MDIDQLYQKLQDGKIDLAIGGIPISYSLQIKFIFSLPYMLSKGQFLVLKKNQMNSINQLQGLTVGILHNPLNGGVFYKYLLDHYKGQFTIKLYNDIEDVLADLNNQILAAAFLNRSSVNYWIQQSGEEFKSLGPVSIIGDGIAIMAIPKNKQLIERINKFIQAIEKDNTYMKLYDVYFANE</sequence>
<keyword evidence="2" id="KW-0732">Signal</keyword>
<dbReference type="SUPFAM" id="SSF53850">
    <property type="entry name" value="Periplasmic binding protein-like II"/>
    <property type="match status" value="1"/>
</dbReference>
<protein>
    <recommendedName>
        <fullName evidence="3">Solute-binding protein family 3/N-terminal domain-containing protein</fullName>
    </recommendedName>
</protein>
<name>A0A6F8TA57_9GAMM</name>
<gene>
    <name evidence="4" type="ORF">TUM19329_32270</name>
</gene>
<evidence type="ECO:0000256" key="1">
    <source>
        <dbReference type="ARBA" id="ARBA00010333"/>
    </source>
</evidence>
<dbReference type="SMART" id="SM00062">
    <property type="entry name" value="PBPb"/>
    <property type="match status" value="1"/>
</dbReference>
<evidence type="ECO:0000256" key="2">
    <source>
        <dbReference type="ARBA" id="ARBA00022729"/>
    </source>
</evidence>
<keyword evidence="5" id="KW-1185">Reference proteome</keyword>